<accession>A0A225X3L1</accession>
<dbReference type="InterPro" id="IPR052579">
    <property type="entry name" value="Zinc_finger_SWIM"/>
</dbReference>
<dbReference type="AlphaFoldDB" id="A0A225X3L1"/>
<reference evidence="4" key="1">
    <citation type="submission" date="2017-03" db="EMBL/GenBank/DDBJ databases">
        <title>Phytopthora megakarya and P. palmivora, two closely related causual agents of cacao black pod achieved similar genome size and gene model numbers by different mechanisms.</title>
        <authorList>
            <person name="Ali S."/>
            <person name="Shao J."/>
            <person name="Larry D.J."/>
            <person name="Kronmiller B."/>
            <person name="Shen D."/>
            <person name="Strem M.D."/>
            <person name="Melnick R.L."/>
            <person name="Guiltinan M.J."/>
            <person name="Tyler B.M."/>
            <person name="Meinhardt L.W."/>
            <person name="Bailey B.A."/>
        </authorList>
    </citation>
    <scope>NUCLEOTIDE SEQUENCE [LARGE SCALE GENOMIC DNA]</scope>
    <source>
        <strain evidence="4">zdho120</strain>
    </source>
</reference>
<feature type="domain" description="ZSWIM1/3 RNaseH-like" evidence="2">
    <location>
        <begin position="278"/>
        <end position="422"/>
    </location>
</feature>
<dbReference type="PANTHER" id="PTHR31569:SF4">
    <property type="entry name" value="SWIM-TYPE DOMAIN-CONTAINING PROTEIN"/>
    <property type="match status" value="1"/>
</dbReference>
<proteinExistence type="predicted"/>
<gene>
    <name evidence="3" type="ORF">PHMEG_0001258</name>
</gene>
<evidence type="ECO:0000313" key="3">
    <source>
        <dbReference type="EMBL" id="OWZ23800.1"/>
    </source>
</evidence>
<name>A0A225X3L1_9STRA</name>
<dbReference type="STRING" id="4795.A0A225X3L1"/>
<sequence>MTKNPPLRPARGAEVTREPHSFYFADSKEAKESRFSSTYPQEQEAEENYIAALVEIKTALFIRAKQTRLLPPRTHTVAHLAHIPRDENVNVPALDVWVSKSWEELEQYLGIYRKTTYQVSSVRTATPVRTRNAGIEESANPGNKIAEEFEHYSKTFVCTQNGRPRRSRSNGNRPHQHSRKVGCPDPGGSEIFITKHITQHNHEVSSDAYEHYHEGRRISDDEVMCAPLGRKKILEYIREDSSVDPSMKDVHNLAAKLTKESYNLPMIEERVRAILEDFAENPGNNMVDCVYIQSSHMRQMCQHFSEVLLIDAMHDTNSSNYKLFSFMIHDAMGKGQRVQCLWLCTSLKLGNVYGHCLTVHCVECTCTHHFLLENERKETLRMSCTQFKANNPSYDSLAVIIVDKDFTEISVLEEEFPGVRILLCHVHVVKYLQEEVAKEKYNLDKKEMKRFIQLLVSTPSENGYDDIIATMKVVLRSGDKIRLWFDYFDRNWVSCKER</sequence>
<dbReference type="Proteomes" id="UP000198211">
    <property type="component" value="Unassembled WGS sequence"/>
</dbReference>
<protein>
    <recommendedName>
        <fullName evidence="2">ZSWIM1/3 RNaseH-like domain-containing protein</fullName>
    </recommendedName>
</protein>
<evidence type="ECO:0000259" key="2">
    <source>
        <dbReference type="Pfam" id="PF21056"/>
    </source>
</evidence>
<evidence type="ECO:0000313" key="4">
    <source>
        <dbReference type="Proteomes" id="UP000198211"/>
    </source>
</evidence>
<dbReference type="EMBL" id="NBNE01000043">
    <property type="protein sequence ID" value="OWZ23800.1"/>
    <property type="molecule type" value="Genomic_DNA"/>
</dbReference>
<evidence type="ECO:0000256" key="1">
    <source>
        <dbReference type="SAM" id="MobiDB-lite"/>
    </source>
</evidence>
<keyword evidence="4" id="KW-1185">Reference proteome</keyword>
<dbReference type="Pfam" id="PF21056">
    <property type="entry name" value="ZSWIM1-3_RNaseH-like"/>
    <property type="match status" value="1"/>
</dbReference>
<feature type="region of interest" description="Disordered" evidence="1">
    <location>
        <begin position="160"/>
        <end position="185"/>
    </location>
</feature>
<organism evidence="3 4">
    <name type="scientific">Phytophthora megakarya</name>
    <dbReference type="NCBI Taxonomy" id="4795"/>
    <lineage>
        <taxon>Eukaryota</taxon>
        <taxon>Sar</taxon>
        <taxon>Stramenopiles</taxon>
        <taxon>Oomycota</taxon>
        <taxon>Peronosporomycetes</taxon>
        <taxon>Peronosporales</taxon>
        <taxon>Peronosporaceae</taxon>
        <taxon>Phytophthora</taxon>
    </lineage>
</organism>
<dbReference type="OrthoDB" id="126139at2759"/>
<dbReference type="InterPro" id="IPR048324">
    <property type="entry name" value="ZSWIM1-3_RNaseH-like"/>
</dbReference>
<feature type="compositionally biased region" description="Basic residues" evidence="1">
    <location>
        <begin position="163"/>
        <end position="180"/>
    </location>
</feature>
<comment type="caution">
    <text evidence="3">The sequence shown here is derived from an EMBL/GenBank/DDBJ whole genome shotgun (WGS) entry which is preliminary data.</text>
</comment>
<dbReference type="PANTHER" id="PTHR31569">
    <property type="entry name" value="SWIM-TYPE DOMAIN-CONTAINING PROTEIN"/>
    <property type="match status" value="1"/>
</dbReference>